<accession>A0A164GD30</accession>
<dbReference type="PATRIC" id="fig|1396.539.peg.5177"/>
<dbReference type="AlphaFoldDB" id="A0A164GD30"/>
<keyword evidence="1" id="KW-1133">Transmembrane helix</keyword>
<evidence type="ECO:0000313" key="2">
    <source>
        <dbReference type="EMBL" id="KZD37897.1"/>
    </source>
</evidence>
<feature type="transmembrane region" description="Helical" evidence="1">
    <location>
        <begin position="209"/>
        <end position="231"/>
    </location>
</feature>
<keyword evidence="1" id="KW-0812">Transmembrane</keyword>
<evidence type="ECO:0000256" key="1">
    <source>
        <dbReference type="SAM" id="Phobius"/>
    </source>
</evidence>
<feature type="transmembrane region" description="Helical" evidence="1">
    <location>
        <begin position="170"/>
        <end position="189"/>
    </location>
</feature>
<sequence>MKGIKYIISFFVLFIGLLIIGESHTFRLNDFQTEFAHTTMYIQPNTSDKEMINDILRSAQNNKVETFTFIKFPRSTFYTQYDIYGTPGVERYINENLNIFERKYPSLFLGESRFIFKKLNDIDTMDRINDFYIIGNKKQVNAFKMELIDKYAGNHPKEGYKDTDLKATIFLIWFLIMSIILLLTFYDGILQKKENLIRVSMGESIHKIYWTNVIIDSLVYIFYFFIIIYILSKYTYVFFGIGISVLLFVLLLILNALLYLNLYFYDVKEVFSNSKSSKKLLSLNYSLKLVTTIVTIFIISSNLALIFESYTLYKQKPFFENHKEYSYTRLEYKPYQNRDGSVPDTLTESTKVQATFYREFIEKFDALSLVNISNLGEIKGILANKNSYKYLSKEIDELNGTKLDKDMYFILPEKLKGNTVLTKQLHEAVKFYEGNNIKYEYETIYYQKNIEIISIDENHTYGSDLVKNPVIILNNMPIDELVNQQVDDSQKINYVHDVMYKISNEEFSQFVHKHYLTNQIVSKTNVLDNFNNKWNTAKRVLYINIVFSLLILFLECIIITAIIKLEYEVNAIELALKKVLGHTLFEKHRKLILLTITTSIVSIVASVTIARLVGVSDVYYLIIGGITIIFWEVTLMSFYIHKTERMKLQKILKGGNI</sequence>
<dbReference type="EMBL" id="LJKA01000027">
    <property type="protein sequence ID" value="KZD37897.1"/>
    <property type="molecule type" value="Genomic_DNA"/>
</dbReference>
<keyword evidence="1" id="KW-0472">Membrane</keyword>
<dbReference type="Proteomes" id="UP000076501">
    <property type="component" value="Unassembled WGS sequence"/>
</dbReference>
<feature type="transmembrane region" description="Helical" evidence="1">
    <location>
        <begin position="618"/>
        <end position="640"/>
    </location>
</feature>
<feature type="transmembrane region" description="Helical" evidence="1">
    <location>
        <begin position="541"/>
        <end position="563"/>
    </location>
</feature>
<feature type="transmembrane region" description="Helical" evidence="1">
    <location>
        <begin position="591"/>
        <end position="612"/>
    </location>
</feature>
<proteinExistence type="predicted"/>
<comment type="caution">
    <text evidence="2">The sequence shown here is derived from an EMBL/GenBank/DDBJ whole genome shotgun (WGS) entry which is preliminary data.</text>
</comment>
<evidence type="ECO:0000313" key="3">
    <source>
        <dbReference type="Proteomes" id="UP000076501"/>
    </source>
</evidence>
<feature type="transmembrane region" description="Helical" evidence="1">
    <location>
        <begin position="237"/>
        <end position="264"/>
    </location>
</feature>
<organism evidence="2 3">
    <name type="scientific">Bacillus cereus</name>
    <dbReference type="NCBI Taxonomy" id="1396"/>
    <lineage>
        <taxon>Bacteria</taxon>
        <taxon>Bacillati</taxon>
        <taxon>Bacillota</taxon>
        <taxon>Bacilli</taxon>
        <taxon>Bacillales</taxon>
        <taxon>Bacillaceae</taxon>
        <taxon>Bacillus</taxon>
        <taxon>Bacillus cereus group</taxon>
    </lineage>
</organism>
<protein>
    <recommendedName>
        <fullName evidence="4">DUF1430 domain-containing protein</fullName>
    </recommendedName>
</protein>
<feature type="transmembrane region" description="Helical" evidence="1">
    <location>
        <begin position="285"/>
        <end position="307"/>
    </location>
</feature>
<evidence type="ECO:0008006" key="4">
    <source>
        <dbReference type="Google" id="ProtNLM"/>
    </source>
</evidence>
<dbReference type="RefSeq" id="WP_063222236.1">
    <property type="nucleotide sequence ID" value="NZ_LJKA01000027.1"/>
</dbReference>
<gene>
    <name evidence="2" type="ORF">B4082_1821</name>
</gene>
<name>A0A164GD30_BACCE</name>
<reference evidence="2 3" key="1">
    <citation type="submission" date="2015-09" db="EMBL/GenBank/DDBJ databases">
        <title>Bacillus cereus food isolates.</title>
        <authorList>
            <person name="Boekhorst J."/>
        </authorList>
    </citation>
    <scope>NUCLEOTIDE SEQUENCE [LARGE SCALE GENOMIC DNA]</scope>
    <source>
        <strain evidence="2 3">B4082</strain>
    </source>
</reference>